<dbReference type="EMBL" id="OA564642">
    <property type="protein sequence ID" value="CAD7195062.1"/>
    <property type="molecule type" value="Genomic_DNA"/>
</dbReference>
<keyword evidence="5" id="KW-0067">ATP-binding</keyword>
<keyword evidence="2 5" id="KW-0808">Transferase</keyword>
<keyword evidence="3 5" id="KW-0418">Kinase</keyword>
<keyword evidence="1 5" id="KW-0963">Cytoplasm</keyword>
<keyword evidence="5" id="KW-1207">Sterol metabolism</keyword>
<keyword evidence="5" id="KW-0443">Lipid metabolism</keyword>
<dbReference type="PRINTS" id="PR00959">
    <property type="entry name" value="MEVGALKINASE"/>
</dbReference>
<keyword evidence="5" id="KW-0547">Nucleotide-binding</keyword>
<dbReference type="InterPro" id="IPR020568">
    <property type="entry name" value="Ribosomal_Su5_D2-typ_SF"/>
</dbReference>
<dbReference type="GO" id="GO:0005524">
    <property type="term" value="F:ATP binding"/>
    <property type="evidence" value="ECO:0007669"/>
    <property type="project" value="UniProtKB-KW"/>
</dbReference>
<evidence type="ECO:0000256" key="1">
    <source>
        <dbReference type="ARBA" id="ARBA00022490"/>
    </source>
</evidence>
<dbReference type="SUPFAM" id="SSF55060">
    <property type="entry name" value="GHMP Kinase, C-terminal domain"/>
    <property type="match status" value="1"/>
</dbReference>
<dbReference type="Gene3D" id="3.30.70.890">
    <property type="entry name" value="GHMP kinase, C-terminal domain"/>
    <property type="match status" value="1"/>
</dbReference>
<keyword evidence="5" id="KW-0752">Steroid biosynthesis</keyword>
<dbReference type="UniPathway" id="UPA00057">
    <property type="reaction ID" value="UER00098"/>
</dbReference>
<gene>
    <name evidence="7" type="ORF">TDIB3V08_LOCUS1468</name>
</gene>
<reference evidence="7" key="1">
    <citation type="submission" date="2020-11" db="EMBL/GenBank/DDBJ databases">
        <authorList>
            <person name="Tran Van P."/>
        </authorList>
    </citation>
    <scope>NUCLEOTIDE SEQUENCE</scope>
</reference>
<accession>A0A7R8VC99</accession>
<name>A0A7R8VC99_TIMDO</name>
<dbReference type="Gene3D" id="3.30.230.10">
    <property type="match status" value="1"/>
</dbReference>
<evidence type="ECO:0000313" key="7">
    <source>
        <dbReference type="EMBL" id="CAD7195062.1"/>
    </source>
</evidence>
<evidence type="ECO:0000256" key="4">
    <source>
        <dbReference type="ARBA" id="ARBA00022842"/>
    </source>
</evidence>
<dbReference type="GO" id="GO:0005829">
    <property type="term" value="C:cytosol"/>
    <property type="evidence" value="ECO:0007669"/>
    <property type="project" value="TreeGrafter"/>
</dbReference>
<dbReference type="InterPro" id="IPR036554">
    <property type="entry name" value="GHMP_kinase_C_sf"/>
</dbReference>
<dbReference type="InterPro" id="IPR006205">
    <property type="entry name" value="Mev_gal_kin"/>
</dbReference>
<dbReference type="SUPFAM" id="SSF54211">
    <property type="entry name" value="Ribosomal protein S5 domain 2-like"/>
    <property type="match status" value="1"/>
</dbReference>
<keyword evidence="5" id="KW-0756">Sterol biosynthesis</keyword>
<protein>
    <recommendedName>
        <fullName evidence="5">Mevalonate kinase</fullName>
        <shortName evidence="5">MK</shortName>
        <ecNumber evidence="5">2.7.1.36</ecNumber>
    </recommendedName>
</protein>
<dbReference type="NCBIfam" id="TIGR00549">
    <property type="entry name" value="mevalon_kin"/>
    <property type="match status" value="1"/>
</dbReference>
<evidence type="ECO:0000256" key="5">
    <source>
        <dbReference type="RuleBase" id="RU363087"/>
    </source>
</evidence>
<comment type="catalytic activity">
    <reaction evidence="5">
        <text>(R)-mevalonate + ATP = (R)-5-phosphomevalonate + ADP + H(+)</text>
        <dbReference type="Rhea" id="RHEA:17065"/>
        <dbReference type="ChEBI" id="CHEBI:15378"/>
        <dbReference type="ChEBI" id="CHEBI:30616"/>
        <dbReference type="ChEBI" id="CHEBI:36464"/>
        <dbReference type="ChEBI" id="CHEBI:58146"/>
        <dbReference type="ChEBI" id="CHEBI:456216"/>
        <dbReference type="EC" id="2.7.1.36"/>
    </reaction>
</comment>
<dbReference type="EC" id="2.7.1.36" evidence="5"/>
<evidence type="ECO:0000256" key="3">
    <source>
        <dbReference type="ARBA" id="ARBA00022777"/>
    </source>
</evidence>
<evidence type="ECO:0000256" key="2">
    <source>
        <dbReference type="ARBA" id="ARBA00022679"/>
    </source>
</evidence>
<organism evidence="7">
    <name type="scientific">Timema douglasi</name>
    <name type="common">Walking stick</name>
    <dbReference type="NCBI Taxonomy" id="61478"/>
    <lineage>
        <taxon>Eukaryota</taxon>
        <taxon>Metazoa</taxon>
        <taxon>Ecdysozoa</taxon>
        <taxon>Arthropoda</taxon>
        <taxon>Hexapoda</taxon>
        <taxon>Insecta</taxon>
        <taxon>Pterygota</taxon>
        <taxon>Neoptera</taxon>
        <taxon>Polyneoptera</taxon>
        <taxon>Phasmatodea</taxon>
        <taxon>Timematodea</taxon>
        <taxon>Timematoidea</taxon>
        <taxon>Timematidae</taxon>
        <taxon>Timema</taxon>
    </lineage>
</organism>
<dbReference type="GO" id="GO:0019287">
    <property type="term" value="P:isopentenyl diphosphate biosynthetic process, mevalonate pathway"/>
    <property type="evidence" value="ECO:0007669"/>
    <property type="project" value="UniProtKB-UniPathway"/>
</dbReference>
<dbReference type="PANTHER" id="PTHR43290:SF2">
    <property type="entry name" value="MEVALONATE KINASE"/>
    <property type="match status" value="1"/>
</dbReference>
<comment type="subcellular location">
    <subcellularLocation>
        <location evidence="5">Cytoplasm</location>
    </subcellularLocation>
</comment>
<sequence length="420" mass="45768">MGLLSFVVSTPGKIILHGEHSVVYGKTALAGSLNLRTCVTLKEIGGKEERLTLSLPKVSLEKQYNLTELKNHLHSISIPLLNDMSSTHFSLETPELIDLSSLLELLHMFLKQSADSKLSTEQENSLLAFFCLYVGMLLSVNIELEPFTVFVDTDLSIGAGVGSSASFSVSLAATFFQYIRTKVASKYEISQNISRESFKPAKLNVTNLTYFNDKEKDLISRWAFLNERIMHGNPSGIDNMICTYGSVIEYRKNSGIKKLPGVDLWILLVDTGISRNTASLVERVAEKKRRFSQVIDAVLDALDGIALSASALIGQLASHSGGDELNLQVGKLEELVDMNQALLMCLDISHPSLNRICNLMSQYGLHGKLTGAGGGGFAFSLLPPGYPDDKLDQLLQHLAAEGFKGTQTRLGGAGVSVKQI</sequence>
<comment type="pathway">
    <text evidence="5">Isoprenoid biosynthesis; isopentenyl diphosphate biosynthesis via mevalonate pathway; isopentenyl diphosphate from (R)-mevalonate: step 1/3.</text>
</comment>
<evidence type="ECO:0000259" key="6">
    <source>
        <dbReference type="Pfam" id="PF08544"/>
    </source>
</evidence>
<feature type="domain" description="GHMP kinase C-terminal" evidence="6">
    <location>
        <begin position="331"/>
        <end position="394"/>
    </location>
</feature>
<dbReference type="Pfam" id="PF08544">
    <property type="entry name" value="GHMP_kinases_C"/>
    <property type="match status" value="1"/>
</dbReference>
<comment type="similarity">
    <text evidence="5">Belongs to the GHMP kinase family. Mevalonate kinase subfamily.</text>
</comment>
<dbReference type="AlphaFoldDB" id="A0A7R8VC99"/>
<dbReference type="InterPro" id="IPR013750">
    <property type="entry name" value="GHMP_kinase_C_dom"/>
</dbReference>
<dbReference type="GO" id="GO:0006695">
    <property type="term" value="P:cholesterol biosynthetic process"/>
    <property type="evidence" value="ECO:0007669"/>
    <property type="project" value="TreeGrafter"/>
</dbReference>
<dbReference type="InterPro" id="IPR014721">
    <property type="entry name" value="Ribsml_uS5_D2-typ_fold_subgr"/>
</dbReference>
<proteinExistence type="inferred from homology"/>
<dbReference type="GO" id="GO:0004496">
    <property type="term" value="F:mevalonate kinase activity"/>
    <property type="evidence" value="ECO:0007669"/>
    <property type="project" value="UniProtKB-EC"/>
</dbReference>
<keyword evidence="4" id="KW-0460">Magnesium</keyword>
<keyword evidence="5" id="KW-0444">Lipid biosynthesis</keyword>
<dbReference type="PANTHER" id="PTHR43290">
    <property type="entry name" value="MEVALONATE KINASE"/>
    <property type="match status" value="1"/>
</dbReference>
<keyword evidence="5" id="KW-0753">Steroid metabolism</keyword>